<dbReference type="Pfam" id="PF16242">
    <property type="entry name" value="Pyrid_ox_like"/>
    <property type="match status" value="1"/>
</dbReference>
<dbReference type="KEGG" id="srhi:H9L12_04950"/>
<sequence length="173" mass="19442">MFEKEAPETKLRDKFWDSLKSDRTVMLGLKGGEDDRTRPMTALVDRGADDRGEPTIYFFGSKTDGIGQDIQRSARAVAAFASKGHDMFAHIHGTLSPSDDRAVIDRLWNPIIGSWYKDGKDDPDLQLIRFDAEKADVWEASQFATLKAAALKMMFNIDPGKEHQDDHQATVQL</sequence>
<name>A0A7G9SDF6_9SPHN</name>
<evidence type="ECO:0000313" key="3">
    <source>
        <dbReference type="Proteomes" id="UP000515955"/>
    </source>
</evidence>
<dbReference type="PANTHER" id="PTHR34818">
    <property type="entry name" value="PROTEIN BLI-3"/>
    <property type="match status" value="1"/>
</dbReference>
<dbReference type="AlphaFoldDB" id="A0A7G9SDF6"/>
<evidence type="ECO:0000313" key="2">
    <source>
        <dbReference type="EMBL" id="QNN65881.1"/>
    </source>
</evidence>
<organism evidence="2 3">
    <name type="scientific">Sphingomonas rhizophila</name>
    <dbReference type="NCBI Taxonomy" id="2071607"/>
    <lineage>
        <taxon>Bacteria</taxon>
        <taxon>Pseudomonadati</taxon>
        <taxon>Pseudomonadota</taxon>
        <taxon>Alphaproteobacteria</taxon>
        <taxon>Sphingomonadales</taxon>
        <taxon>Sphingomonadaceae</taxon>
        <taxon>Sphingomonas</taxon>
    </lineage>
</organism>
<gene>
    <name evidence="2" type="ORF">H9L12_04950</name>
</gene>
<dbReference type="InterPro" id="IPR052917">
    <property type="entry name" value="Stress-Dev_Protein"/>
</dbReference>
<protein>
    <submittedName>
        <fullName evidence="2">Pyridoxamine 5'-phosphate oxidase family protein</fullName>
    </submittedName>
</protein>
<dbReference type="PANTHER" id="PTHR34818:SF1">
    <property type="entry name" value="PROTEIN BLI-3"/>
    <property type="match status" value="1"/>
</dbReference>
<dbReference type="InterPro" id="IPR038725">
    <property type="entry name" value="YdaG_split_barrel_FMN-bd"/>
</dbReference>
<keyword evidence="3" id="KW-1185">Reference proteome</keyword>
<accession>A0A7G9SDF6</accession>
<dbReference type="RefSeq" id="WP_187542866.1">
    <property type="nucleotide sequence ID" value="NZ_CP060717.1"/>
</dbReference>
<dbReference type="Gene3D" id="2.30.110.10">
    <property type="entry name" value="Electron Transport, Fmn-binding Protein, Chain A"/>
    <property type="match status" value="1"/>
</dbReference>
<feature type="domain" description="General stress protein FMN-binding split barrel" evidence="1">
    <location>
        <begin position="13"/>
        <end position="145"/>
    </location>
</feature>
<evidence type="ECO:0000259" key="1">
    <source>
        <dbReference type="Pfam" id="PF16242"/>
    </source>
</evidence>
<dbReference type="SUPFAM" id="SSF50475">
    <property type="entry name" value="FMN-binding split barrel"/>
    <property type="match status" value="1"/>
</dbReference>
<proteinExistence type="predicted"/>
<dbReference type="Proteomes" id="UP000515955">
    <property type="component" value="Chromosome"/>
</dbReference>
<reference evidence="2 3" key="1">
    <citation type="submission" date="2020-08" db="EMBL/GenBank/DDBJ databases">
        <title>Genome sequence of Sphingomonas rhizophila KACC 19189T.</title>
        <authorList>
            <person name="Hyun D.-W."/>
            <person name="Bae J.-W."/>
        </authorList>
    </citation>
    <scope>NUCLEOTIDE SEQUENCE [LARGE SCALE GENOMIC DNA]</scope>
    <source>
        <strain evidence="2 3">KACC 19189</strain>
    </source>
</reference>
<dbReference type="InterPro" id="IPR012349">
    <property type="entry name" value="Split_barrel_FMN-bd"/>
</dbReference>
<dbReference type="EMBL" id="CP060717">
    <property type="protein sequence ID" value="QNN65881.1"/>
    <property type="molecule type" value="Genomic_DNA"/>
</dbReference>